<dbReference type="EMBL" id="REGN01004192">
    <property type="protein sequence ID" value="RNA18670.1"/>
    <property type="molecule type" value="Genomic_DNA"/>
</dbReference>
<dbReference type="AlphaFoldDB" id="A0A3M7R526"/>
<dbReference type="GO" id="GO:0007018">
    <property type="term" value="P:microtubule-based movement"/>
    <property type="evidence" value="ECO:0007669"/>
    <property type="project" value="InterPro"/>
</dbReference>
<dbReference type="Proteomes" id="UP000276133">
    <property type="component" value="Unassembled WGS sequence"/>
</dbReference>
<dbReference type="InterPro" id="IPR026983">
    <property type="entry name" value="DHC"/>
</dbReference>
<gene>
    <name evidence="2" type="ORF">BpHYR1_042274</name>
</gene>
<dbReference type="InterPro" id="IPR013602">
    <property type="entry name" value="Dynein_heavy_linker"/>
</dbReference>
<dbReference type="GO" id="GO:0051959">
    <property type="term" value="F:dynein light intermediate chain binding"/>
    <property type="evidence" value="ECO:0007669"/>
    <property type="project" value="InterPro"/>
</dbReference>
<comment type="caution">
    <text evidence="2">The sequence shown here is derived from an EMBL/GenBank/DDBJ whole genome shotgun (WGS) entry which is preliminary data.</text>
</comment>
<dbReference type="EC" id="3.6.1.15" evidence="2"/>
<dbReference type="STRING" id="10195.A0A3M7R526"/>
<evidence type="ECO:0000259" key="1">
    <source>
        <dbReference type="Pfam" id="PF08393"/>
    </source>
</evidence>
<accession>A0A3M7R526</accession>
<proteinExistence type="predicted"/>
<evidence type="ECO:0000313" key="2">
    <source>
        <dbReference type="EMBL" id="RNA18670.1"/>
    </source>
</evidence>
<protein>
    <submittedName>
        <fullName evidence="2">Dynein heavy chain axonemal</fullName>
        <ecNumber evidence="2">3.6.1.15</ecNumber>
    </submittedName>
</protein>
<keyword evidence="2" id="KW-0378">Hydrolase</keyword>
<dbReference type="GO" id="GO:0030286">
    <property type="term" value="C:dynein complex"/>
    <property type="evidence" value="ECO:0007669"/>
    <property type="project" value="InterPro"/>
</dbReference>
<organism evidence="2 3">
    <name type="scientific">Brachionus plicatilis</name>
    <name type="common">Marine rotifer</name>
    <name type="synonym">Brachionus muelleri</name>
    <dbReference type="NCBI Taxonomy" id="10195"/>
    <lineage>
        <taxon>Eukaryota</taxon>
        <taxon>Metazoa</taxon>
        <taxon>Spiralia</taxon>
        <taxon>Gnathifera</taxon>
        <taxon>Rotifera</taxon>
        <taxon>Eurotatoria</taxon>
        <taxon>Monogononta</taxon>
        <taxon>Pseudotrocha</taxon>
        <taxon>Ploima</taxon>
        <taxon>Brachionidae</taxon>
        <taxon>Brachionus</taxon>
    </lineage>
</organism>
<name>A0A3M7R526_BRAPC</name>
<dbReference type="GO" id="GO:0017111">
    <property type="term" value="F:ribonucleoside triphosphate phosphatase activity"/>
    <property type="evidence" value="ECO:0007669"/>
    <property type="project" value="UniProtKB-EC"/>
</dbReference>
<dbReference type="OrthoDB" id="6146608at2759"/>
<reference evidence="2 3" key="1">
    <citation type="journal article" date="2018" name="Sci. Rep.">
        <title>Genomic signatures of local adaptation to the degree of environmental predictability in rotifers.</title>
        <authorList>
            <person name="Franch-Gras L."/>
            <person name="Hahn C."/>
            <person name="Garcia-Roger E.M."/>
            <person name="Carmona M.J."/>
            <person name="Serra M."/>
            <person name="Gomez A."/>
        </authorList>
    </citation>
    <scope>NUCLEOTIDE SEQUENCE [LARGE SCALE GENOMIC DNA]</scope>
    <source>
        <strain evidence="2">HYR1</strain>
    </source>
</reference>
<dbReference type="PANTHER" id="PTHR22878">
    <property type="entry name" value="DYNEIN HEAVY CHAIN 6, AXONEMAL-LIKE-RELATED"/>
    <property type="match status" value="1"/>
</dbReference>
<evidence type="ECO:0000313" key="3">
    <source>
        <dbReference type="Proteomes" id="UP000276133"/>
    </source>
</evidence>
<dbReference type="Pfam" id="PF08393">
    <property type="entry name" value="DHC_N2"/>
    <property type="match status" value="1"/>
</dbReference>
<dbReference type="GO" id="GO:0045505">
    <property type="term" value="F:dynein intermediate chain binding"/>
    <property type="evidence" value="ECO:0007669"/>
    <property type="project" value="InterPro"/>
</dbReference>
<feature type="domain" description="Dynein heavy chain linker" evidence="1">
    <location>
        <begin position="1023"/>
        <end position="1143"/>
    </location>
</feature>
<sequence length="1144" mass="134272">MSIPELPPLKTHRKLDLKKAIDQVNNNYSACHDYGATSQAYRPSLNSDDKNFIKILKTSTTGPVYDKYKRENFPFLDSLESNKDKYDFKLNSVDQYRAEISRFVVDIDEILRTESQQVVHFNKTNCNLLTERISTPKKNTIIFWEDLLNNEKIDENDPICHILRQRKRFGWNTKLPIHGEGAKQALNDYVDRVDTEMKKTLNDNGEYVIGVCLSDIINNIVYSPYNLKSIIYEQVENFNVYYIITASCVTRIDKRSSEIEIRNSMKWIWEKRLFDMLRKIKIFKMFRVWKNFGTWRSTIRGYKKSRSKEFLSRRLFSANEIFQKTLLHVRDLCERASGSKTGLGEGRHSILMVKIDPNSTHSLEDFSRIQYEQIDHAFNKLKLIQQEVINLAYVSCITVGQLEGIDFDAFFDCDNFTHEETFIDNYLKHRQTKTTKLRDTSLIQAPKRSKGPCYAVRNEWRYILQRICQFLRMIDYLIQELLHRVVKTSARLLNDYVMKSVGFRKSLDSPISKDLSKRSMISTTDMSDSYESFEYDFQLIKQDDDLNVNIKNIKTHKDIDKLMEEIRTQETVEKIYEPIFITDLLLNVKKSDNYEDSDEEEEDDDEVIADSNRFDDDMLSRTGKKFLSVFVSLSPDQSEFKNFFKDLISKYEETAGKIQTLLHEPKFELFYQVPIYELTRGEREMKLSLNFDDQIRSPWPEVEFLFGEDEEYQDIVADIMKSVTTSLTSVTSYSNTYKEYCQMVESKIKLKIEKLIQKQTFTPDDFYVLLAKHTEQINSIDTMVTNKRVCFFNFRANKFQSECRPYPSHVISALDSFMPKMAVRRNEKLQETMRDALKMLDRDPTSVEDFVEHLSILTRINNELPALENEFLTVTRLFTIANDFSLSITPEQYAFFKSLGSIFHHLKTSLLYTEAQSEENIRKFTVDLGVLIGKVHNESIDLRVRLQSPVLLSSDTTAQVAKENLTLFQEMIEKLVEKAKNYAAYQERFGNTLKQVKRKTAQEFTIQDYSRSGVSILTLQSELNELEHDISLRRLLWKSIEEWDLLVREWLNKLLDEIKVDLIQKDVNRFTQNIYLLEKGLPQNDLVPRLKNKIMDFKRALPIIIALRNPSLKARHYAQLKHLIGHDLLNDNQKITMSVLLDAD</sequence>
<dbReference type="PANTHER" id="PTHR22878:SF68">
    <property type="entry name" value="DYNEIN HEAVY CHAIN 6, AXONEMAL-LIKE"/>
    <property type="match status" value="1"/>
</dbReference>
<keyword evidence="3" id="KW-1185">Reference proteome</keyword>
<feature type="non-terminal residue" evidence="2">
    <location>
        <position position="1144"/>
    </location>
</feature>